<dbReference type="AlphaFoldDB" id="A0A179F222"/>
<sequence>MIEDKPSDLPNQGSLFPCPLQFAGCQTPCGNTNEWKRHVSTKHLRHLIFRCAEGSCATGTARRNWPRHDTLMEHTSKQHGGKAKYEVLRAEAPSSLPCFVEGCKESFSGWRWYTDLLEHWLGHTMDAKCHDVFSREPGRPNGTAFVDFGIERGFIARDETGRLQCPKRPSGTHYHVVERRYTQEQESACSCGWTGTVGSKTRHRSHRSRCLLYSWDPKPPTSNDVPLATVVHSPTAEGWSPFRRTAWSAPECPPRGPTGLVFPAAVSSNGEPSLPRAREEVIWHTTADVINQENKTYQGIQYRPRWSGPFFGMMHVSADERVSIDDEPYILTRVLARLVAA</sequence>
<proteinExistence type="predicted"/>
<reference evidence="1 2" key="1">
    <citation type="submission" date="2016-02" db="EMBL/GenBank/DDBJ databases">
        <title>Biosynthesis of antibiotic leucinostatins and their inhibition on Phytophthora in bio-control Purpureocillium lilacinum.</title>
        <authorList>
            <person name="Wang G."/>
            <person name="Liu Z."/>
            <person name="Lin R."/>
            <person name="Li E."/>
            <person name="Mao Z."/>
            <person name="Ling J."/>
            <person name="Yin W."/>
            <person name="Xie B."/>
        </authorList>
    </citation>
    <scope>NUCLEOTIDE SEQUENCE [LARGE SCALE GENOMIC DNA]</scope>
    <source>
        <strain evidence="1">PLFJ-1</strain>
    </source>
</reference>
<dbReference type="Proteomes" id="UP000078340">
    <property type="component" value="Unassembled WGS sequence"/>
</dbReference>
<gene>
    <name evidence="1" type="ORF">VFPFJ_11573</name>
</gene>
<dbReference type="EMBL" id="LSBI01000049">
    <property type="protein sequence ID" value="OAQ59507.1"/>
    <property type="molecule type" value="Genomic_DNA"/>
</dbReference>
<accession>A0A179F222</accession>
<name>A0A179F222_PURLI</name>
<organism evidence="1 2">
    <name type="scientific">Purpureocillium lilacinum</name>
    <name type="common">Paecilomyces lilacinus</name>
    <dbReference type="NCBI Taxonomy" id="33203"/>
    <lineage>
        <taxon>Eukaryota</taxon>
        <taxon>Fungi</taxon>
        <taxon>Dikarya</taxon>
        <taxon>Ascomycota</taxon>
        <taxon>Pezizomycotina</taxon>
        <taxon>Sordariomycetes</taxon>
        <taxon>Hypocreomycetidae</taxon>
        <taxon>Hypocreales</taxon>
        <taxon>Ophiocordycipitaceae</taxon>
        <taxon>Purpureocillium</taxon>
    </lineage>
</organism>
<comment type="caution">
    <text evidence="1">The sequence shown here is derived from an EMBL/GenBank/DDBJ whole genome shotgun (WGS) entry which is preliminary data.</text>
</comment>
<evidence type="ECO:0000313" key="2">
    <source>
        <dbReference type="Proteomes" id="UP000078340"/>
    </source>
</evidence>
<evidence type="ECO:0008006" key="3">
    <source>
        <dbReference type="Google" id="ProtNLM"/>
    </source>
</evidence>
<protein>
    <recommendedName>
        <fullName evidence="3">C2H2-type domain-containing protein</fullName>
    </recommendedName>
</protein>
<evidence type="ECO:0000313" key="1">
    <source>
        <dbReference type="EMBL" id="OAQ59507.1"/>
    </source>
</evidence>